<evidence type="ECO:0000313" key="1">
    <source>
        <dbReference type="EMBL" id="KAK9103004.1"/>
    </source>
</evidence>
<evidence type="ECO:0000313" key="2">
    <source>
        <dbReference type="Proteomes" id="UP001417504"/>
    </source>
</evidence>
<sequence>MYMHVLKGSYTCIFRKHKQVNDNVSITLLQQVSLYFKLVNDNMSTCVSIVCYFLFYDRGVYSLSSVISPTRPCSIFQLPDWNC</sequence>
<reference evidence="1 2" key="1">
    <citation type="submission" date="2024-01" db="EMBL/GenBank/DDBJ databases">
        <title>Genome assemblies of Stephania.</title>
        <authorList>
            <person name="Yang L."/>
        </authorList>
    </citation>
    <scope>NUCLEOTIDE SEQUENCE [LARGE SCALE GENOMIC DNA]</scope>
    <source>
        <strain evidence="1">QJT</strain>
        <tissue evidence="1">Leaf</tissue>
    </source>
</reference>
<dbReference type="Proteomes" id="UP001417504">
    <property type="component" value="Unassembled WGS sequence"/>
</dbReference>
<protein>
    <submittedName>
        <fullName evidence="1">Uncharacterized protein</fullName>
    </submittedName>
</protein>
<dbReference type="EMBL" id="JBBNAE010000008">
    <property type="protein sequence ID" value="KAK9103004.1"/>
    <property type="molecule type" value="Genomic_DNA"/>
</dbReference>
<keyword evidence="2" id="KW-1185">Reference proteome</keyword>
<accession>A0AAP0I0J3</accession>
<name>A0AAP0I0J3_9MAGN</name>
<dbReference type="AlphaFoldDB" id="A0AAP0I0J3"/>
<comment type="caution">
    <text evidence="1">The sequence shown here is derived from an EMBL/GenBank/DDBJ whole genome shotgun (WGS) entry which is preliminary data.</text>
</comment>
<organism evidence="1 2">
    <name type="scientific">Stephania japonica</name>
    <dbReference type="NCBI Taxonomy" id="461633"/>
    <lineage>
        <taxon>Eukaryota</taxon>
        <taxon>Viridiplantae</taxon>
        <taxon>Streptophyta</taxon>
        <taxon>Embryophyta</taxon>
        <taxon>Tracheophyta</taxon>
        <taxon>Spermatophyta</taxon>
        <taxon>Magnoliopsida</taxon>
        <taxon>Ranunculales</taxon>
        <taxon>Menispermaceae</taxon>
        <taxon>Menispermoideae</taxon>
        <taxon>Cissampelideae</taxon>
        <taxon>Stephania</taxon>
    </lineage>
</organism>
<proteinExistence type="predicted"/>
<gene>
    <name evidence="1" type="ORF">Sjap_020258</name>
</gene>